<gene>
    <name evidence="3" type="ORF">E7027_05830</name>
</gene>
<evidence type="ECO:0000256" key="1">
    <source>
        <dbReference type="SAM" id="SignalP"/>
    </source>
</evidence>
<dbReference type="PROSITE" id="PS50035">
    <property type="entry name" value="PLD"/>
    <property type="match status" value="2"/>
</dbReference>
<feature type="signal peptide" evidence="1">
    <location>
        <begin position="1"/>
        <end position="17"/>
    </location>
</feature>
<keyword evidence="1" id="KW-0732">Signal</keyword>
<dbReference type="SMART" id="SM00155">
    <property type="entry name" value="PLDc"/>
    <property type="match status" value="2"/>
</dbReference>
<proteinExistence type="predicted"/>
<protein>
    <submittedName>
        <fullName evidence="3">Phosphatidylserine/phosphatidylglycerophosphate/ cardiolipin synthase family protein</fullName>
    </submittedName>
</protein>
<dbReference type="EMBL" id="SUVG01000006">
    <property type="protein sequence ID" value="MBE6421623.1"/>
    <property type="molecule type" value="Genomic_DNA"/>
</dbReference>
<dbReference type="GO" id="GO:0030572">
    <property type="term" value="F:phosphatidyltransferase activity"/>
    <property type="evidence" value="ECO:0007669"/>
    <property type="project" value="UniProtKB-ARBA"/>
</dbReference>
<feature type="chain" id="PRO_5037019708" evidence="1">
    <location>
        <begin position="18"/>
        <end position="672"/>
    </location>
</feature>
<accession>A0A928DQB7</accession>
<dbReference type="Gene3D" id="3.30.870.10">
    <property type="entry name" value="Endonuclease Chain A"/>
    <property type="match status" value="2"/>
</dbReference>
<feature type="domain" description="PLD phosphodiesterase" evidence="2">
    <location>
        <begin position="591"/>
        <end position="617"/>
    </location>
</feature>
<reference evidence="3" key="1">
    <citation type="submission" date="2019-04" db="EMBL/GenBank/DDBJ databases">
        <title>Evolution of Biomass-Degrading Anaerobic Consortia Revealed by Metagenomics.</title>
        <authorList>
            <person name="Peng X."/>
        </authorList>
    </citation>
    <scope>NUCLEOTIDE SEQUENCE</scope>
    <source>
        <strain evidence="3">SIG66</strain>
    </source>
</reference>
<evidence type="ECO:0000313" key="4">
    <source>
        <dbReference type="Proteomes" id="UP000725649"/>
    </source>
</evidence>
<dbReference type="SUPFAM" id="SSF56024">
    <property type="entry name" value="Phospholipase D/nuclease"/>
    <property type="match status" value="2"/>
</dbReference>
<dbReference type="AlphaFoldDB" id="A0A928DQB7"/>
<name>A0A928DQB7_9BACT</name>
<feature type="domain" description="PLD phosphodiesterase" evidence="2">
    <location>
        <begin position="416"/>
        <end position="443"/>
    </location>
</feature>
<evidence type="ECO:0000259" key="2">
    <source>
        <dbReference type="PROSITE" id="PS50035"/>
    </source>
</evidence>
<sequence length="672" mass="76908">MKHFCLPVIFISLFLLGACSHTSHKKEGYRQVATHTVEPTRAFVDGQTLYIEYDWEGEHFYFTADLQNTRQEGRVKLSTLTPKRAGKSDSFSSRSPVAVVGKEWGEVIKQTLLPLLPENALEGRLVFIHYYETLLYRKADGTPDLVLLKDAPAEVKIVGKVDSSSFAQMAYMRLKEMTSSLGTSYTKFLLRLDRVPLSPYLYVDTAANDGVQLELPEYYEVKKEMTSLGYSASFIYSFFVKSMLWGTVKAPFTSSHRLFAWTTSSLYTLFPPRLKDLDEVPALSSAEQELDVADFNRWLDKHIGKENYKAKITLLIDGEEFFPHFTLAMQRAQESIFMNVYIFMTDPYGLSLADTMRKRAEEGIDVRVVVDELNTVLNSGKDPELTPTENFVMPRYITSYIRKKSPAQARTHLNPWGTFDHSKVYIVDRKLAYTGGMNIGEEYRYTWHDMMVALEGPVVGKLVKNFYENWSYCGWGGDFAAAYRKLFSKKMREVNREEPGMVDVRLMYTRPNDSEIFEAQREAIRRSKKRVYIQNAYFSDDRIVKELIAARGRGVDVRVILPSVNDVGIMDAVNRYMANKLFKNGVRVYFYNGMSHVKAAVFDGFAVVGSANFDKMSLYVNREMSLGIHDPAFVAELTERLFEKDFNNSQEMTAPLDLSWTHAIVNGLTNQL</sequence>
<dbReference type="Proteomes" id="UP000725649">
    <property type="component" value="Unassembled WGS sequence"/>
</dbReference>
<dbReference type="Pfam" id="PF13091">
    <property type="entry name" value="PLDc_2"/>
    <property type="match status" value="2"/>
</dbReference>
<dbReference type="GO" id="GO:0032049">
    <property type="term" value="P:cardiolipin biosynthetic process"/>
    <property type="evidence" value="ECO:0007669"/>
    <property type="project" value="UniProtKB-ARBA"/>
</dbReference>
<dbReference type="PANTHER" id="PTHR21248:SF22">
    <property type="entry name" value="PHOSPHOLIPASE D"/>
    <property type="match status" value="1"/>
</dbReference>
<organism evidence="3 4">
    <name type="scientific">Candidatus Avelusimicrobium gallicola</name>
    <dbReference type="NCBI Taxonomy" id="2562704"/>
    <lineage>
        <taxon>Bacteria</taxon>
        <taxon>Pseudomonadati</taxon>
        <taxon>Elusimicrobiota</taxon>
        <taxon>Elusimicrobia</taxon>
        <taxon>Elusimicrobiales</taxon>
        <taxon>Elusimicrobiaceae</taxon>
        <taxon>Candidatus Avelusimicrobium</taxon>
    </lineage>
</organism>
<dbReference type="InterPro" id="IPR025202">
    <property type="entry name" value="PLD-like_dom"/>
</dbReference>
<comment type="caution">
    <text evidence="3">The sequence shown here is derived from an EMBL/GenBank/DDBJ whole genome shotgun (WGS) entry which is preliminary data.</text>
</comment>
<evidence type="ECO:0000313" key="3">
    <source>
        <dbReference type="EMBL" id="MBE6421623.1"/>
    </source>
</evidence>
<dbReference type="PROSITE" id="PS51257">
    <property type="entry name" value="PROKAR_LIPOPROTEIN"/>
    <property type="match status" value="1"/>
</dbReference>
<dbReference type="PANTHER" id="PTHR21248">
    <property type="entry name" value="CARDIOLIPIN SYNTHASE"/>
    <property type="match status" value="1"/>
</dbReference>
<dbReference type="InterPro" id="IPR001736">
    <property type="entry name" value="PLipase_D/transphosphatidylase"/>
</dbReference>